<evidence type="ECO:0000256" key="1">
    <source>
        <dbReference type="SAM" id="MobiDB-lite"/>
    </source>
</evidence>
<evidence type="ECO:0000313" key="3">
    <source>
        <dbReference type="Proteomes" id="UP000016936"/>
    </source>
</evidence>
<keyword evidence="3" id="KW-1185">Reference proteome</keyword>
<proteinExistence type="predicted"/>
<feature type="region of interest" description="Disordered" evidence="1">
    <location>
        <begin position="1"/>
        <end position="26"/>
    </location>
</feature>
<accession>M2SRP2</accession>
<reference evidence="3" key="2">
    <citation type="journal article" date="2013" name="PLoS Genet.">
        <title>Comparative genome structure, secondary metabolite, and effector coding capacity across Cochliobolus pathogens.</title>
        <authorList>
            <person name="Condon B.J."/>
            <person name="Leng Y."/>
            <person name="Wu D."/>
            <person name="Bushley K.E."/>
            <person name="Ohm R.A."/>
            <person name="Otillar R."/>
            <person name="Martin J."/>
            <person name="Schackwitz W."/>
            <person name="Grimwood J."/>
            <person name="MohdZainudin N."/>
            <person name="Xue C."/>
            <person name="Wang R."/>
            <person name="Manning V.A."/>
            <person name="Dhillon B."/>
            <person name="Tu Z.J."/>
            <person name="Steffenson B.J."/>
            <person name="Salamov A."/>
            <person name="Sun H."/>
            <person name="Lowry S."/>
            <person name="LaButti K."/>
            <person name="Han J."/>
            <person name="Copeland A."/>
            <person name="Lindquist E."/>
            <person name="Barry K."/>
            <person name="Schmutz J."/>
            <person name="Baker S.E."/>
            <person name="Ciuffetti L.M."/>
            <person name="Grigoriev I.V."/>
            <person name="Zhong S."/>
            <person name="Turgeon B.G."/>
        </authorList>
    </citation>
    <scope>NUCLEOTIDE SEQUENCE [LARGE SCALE GENOMIC DNA]</scope>
    <source>
        <strain evidence="3">C5 / ATCC 48332 / race O</strain>
    </source>
</reference>
<sequence length="193" mass="21486">MYAPILDKDRHGATARSRRCPDDRLPPCRRTAKAAEMPVVERSCEQRASLRLIMDSANAYSHKSQEKKRLIAGASQDAKAVPSRQTSSSGELHAFFVIPDAKRERGYLSLQRIMIQSSGCVGTTTASASFNMYTVPASRHKSMYTPCRLAALDSFARSACLPSLNRRFRFFQGPATSNAKVPKHYTRPFVDGR</sequence>
<gene>
    <name evidence="2" type="ORF">COCHEDRAFT_1033338</name>
</gene>
<dbReference type="HOGENOM" id="CLU_1408610_0_0_1"/>
<evidence type="ECO:0000313" key="2">
    <source>
        <dbReference type="EMBL" id="EMD87975.1"/>
    </source>
</evidence>
<dbReference type="EMBL" id="KB445581">
    <property type="protein sequence ID" value="EMD87975.1"/>
    <property type="molecule type" value="Genomic_DNA"/>
</dbReference>
<protein>
    <submittedName>
        <fullName evidence="2">Uncharacterized protein</fullName>
    </submittedName>
</protein>
<reference evidence="2 3" key="1">
    <citation type="journal article" date="2012" name="PLoS Pathog.">
        <title>Diverse lifestyles and strategies of plant pathogenesis encoded in the genomes of eighteen Dothideomycetes fungi.</title>
        <authorList>
            <person name="Ohm R.A."/>
            <person name="Feau N."/>
            <person name="Henrissat B."/>
            <person name="Schoch C.L."/>
            <person name="Horwitz B.A."/>
            <person name="Barry K.W."/>
            <person name="Condon B.J."/>
            <person name="Copeland A.C."/>
            <person name="Dhillon B."/>
            <person name="Glaser F."/>
            <person name="Hesse C.N."/>
            <person name="Kosti I."/>
            <person name="LaButti K."/>
            <person name="Lindquist E.A."/>
            <person name="Lucas S."/>
            <person name="Salamov A.A."/>
            <person name="Bradshaw R.E."/>
            <person name="Ciuffetti L."/>
            <person name="Hamelin R.C."/>
            <person name="Kema G.H.J."/>
            <person name="Lawrence C."/>
            <person name="Scott J.A."/>
            <person name="Spatafora J.W."/>
            <person name="Turgeon B.G."/>
            <person name="de Wit P.J.G.M."/>
            <person name="Zhong S."/>
            <person name="Goodwin S.B."/>
            <person name="Grigoriev I.V."/>
        </authorList>
    </citation>
    <scope>NUCLEOTIDE SEQUENCE [LARGE SCALE GENOMIC DNA]</scope>
    <source>
        <strain evidence="3">C5 / ATCC 48332 / race O</strain>
    </source>
</reference>
<organism evidence="2 3">
    <name type="scientific">Cochliobolus heterostrophus (strain C5 / ATCC 48332 / race O)</name>
    <name type="common">Southern corn leaf blight fungus</name>
    <name type="synonym">Bipolaris maydis</name>
    <dbReference type="NCBI Taxonomy" id="701091"/>
    <lineage>
        <taxon>Eukaryota</taxon>
        <taxon>Fungi</taxon>
        <taxon>Dikarya</taxon>
        <taxon>Ascomycota</taxon>
        <taxon>Pezizomycotina</taxon>
        <taxon>Dothideomycetes</taxon>
        <taxon>Pleosporomycetidae</taxon>
        <taxon>Pleosporales</taxon>
        <taxon>Pleosporineae</taxon>
        <taxon>Pleosporaceae</taxon>
        <taxon>Bipolaris</taxon>
    </lineage>
</organism>
<name>M2SRP2_COCH5</name>
<dbReference type="Proteomes" id="UP000016936">
    <property type="component" value="Unassembled WGS sequence"/>
</dbReference>
<dbReference type="AlphaFoldDB" id="M2SRP2"/>
<feature type="compositionally biased region" description="Basic and acidic residues" evidence="1">
    <location>
        <begin position="1"/>
        <end position="12"/>
    </location>
</feature>